<evidence type="ECO:0000256" key="3">
    <source>
        <dbReference type="ARBA" id="ARBA00005119"/>
    </source>
</evidence>
<dbReference type="EC" id="2.7.7.41" evidence="6 18"/>
<evidence type="ECO:0000256" key="14">
    <source>
        <dbReference type="ARBA" id="ARBA00023098"/>
    </source>
</evidence>
<evidence type="ECO:0000256" key="16">
    <source>
        <dbReference type="ARBA" id="ARBA00023209"/>
    </source>
</evidence>
<feature type="transmembrane region" description="Helical" evidence="19">
    <location>
        <begin position="115"/>
        <end position="134"/>
    </location>
</feature>
<comment type="similarity">
    <text evidence="5 18">Belongs to the CDS family.</text>
</comment>
<feature type="transmembrane region" description="Helical" evidence="19">
    <location>
        <begin position="205"/>
        <end position="227"/>
    </location>
</feature>
<feature type="transmembrane region" description="Helical" evidence="19">
    <location>
        <begin position="256"/>
        <end position="274"/>
    </location>
</feature>
<dbReference type="GO" id="GO:0005886">
    <property type="term" value="C:plasma membrane"/>
    <property type="evidence" value="ECO:0007669"/>
    <property type="project" value="UniProtKB-SubCell"/>
</dbReference>
<keyword evidence="8" id="KW-1003">Cell membrane</keyword>
<evidence type="ECO:0000256" key="17">
    <source>
        <dbReference type="ARBA" id="ARBA00023264"/>
    </source>
</evidence>
<gene>
    <name evidence="20" type="ORF">SAMN05421882_1004127</name>
</gene>
<evidence type="ECO:0000313" key="20">
    <source>
        <dbReference type="EMBL" id="SDW18452.1"/>
    </source>
</evidence>
<dbReference type="PROSITE" id="PS01315">
    <property type="entry name" value="CDS"/>
    <property type="match status" value="1"/>
</dbReference>
<keyword evidence="14" id="KW-0443">Lipid metabolism</keyword>
<keyword evidence="10 18" id="KW-0808">Transferase</keyword>
<dbReference type="Pfam" id="PF01148">
    <property type="entry name" value="CTP_transf_1"/>
    <property type="match status" value="1"/>
</dbReference>
<evidence type="ECO:0000256" key="7">
    <source>
        <dbReference type="ARBA" id="ARBA00019373"/>
    </source>
</evidence>
<evidence type="ECO:0000256" key="6">
    <source>
        <dbReference type="ARBA" id="ARBA00012487"/>
    </source>
</evidence>
<comment type="catalytic activity">
    <reaction evidence="1 18">
        <text>a 1,2-diacyl-sn-glycero-3-phosphate + CTP + H(+) = a CDP-1,2-diacyl-sn-glycerol + diphosphate</text>
        <dbReference type="Rhea" id="RHEA:16229"/>
        <dbReference type="ChEBI" id="CHEBI:15378"/>
        <dbReference type="ChEBI" id="CHEBI:33019"/>
        <dbReference type="ChEBI" id="CHEBI:37563"/>
        <dbReference type="ChEBI" id="CHEBI:58332"/>
        <dbReference type="ChEBI" id="CHEBI:58608"/>
        <dbReference type="EC" id="2.7.7.41"/>
    </reaction>
</comment>
<comment type="pathway">
    <text evidence="3 18">Phospholipid metabolism; CDP-diacylglycerol biosynthesis; CDP-diacylglycerol from sn-glycerol 3-phosphate: step 3/3.</text>
</comment>
<dbReference type="GO" id="GO:0004605">
    <property type="term" value="F:phosphatidate cytidylyltransferase activity"/>
    <property type="evidence" value="ECO:0007669"/>
    <property type="project" value="UniProtKB-EC"/>
</dbReference>
<keyword evidence="13 19" id="KW-1133">Transmembrane helix</keyword>
<evidence type="ECO:0000256" key="12">
    <source>
        <dbReference type="ARBA" id="ARBA00022695"/>
    </source>
</evidence>
<evidence type="ECO:0000256" key="9">
    <source>
        <dbReference type="ARBA" id="ARBA00022516"/>
    </source>
</evidence>
<evidence type="ECO:0000256" key="18">
    <source>
        <dbReference type="RuleBase" id="RU003938"/>
    </source>
</evidence>
<keyword evidence="16" id="KW-0594">Phospholipid biosynthesis</keyword>
<proteinExistence type="inferred from homology"/>
<dbReference type="RefSeq" id="WP_074665331.1">
    <property type="nucleotide sequence ID" value="NZ_FNNH01000004.1"/>
</dbReference>
<reference evidence="20 21" key="1">
    <citation type="submission" date="2016-10" db="EMBL/GenBank/DDBJ databases">
        <authorList>
            <person name="de Groot N.N."/>
        </authorList>
    </citation>
    <scope>NUCLEOTIDE SEQUENCE [LARGE SCALE GENOMIC DNA]</scope>
    <source>
        <strain evidence="20 21">Nm110</strain>
    </source>
</reference>
<feature type="transmembrane region" description="Helical" evidence="19">
    <location>
        <begin position="180"/>
        <end position="199"/>
    </location>
</feature>
<dbReference type="GO" id="GO:0016024">
    <property type="term" value="P:CDP-diacylglycerol biosynthetic process"/>
    <property type="evidence" value="ECO:0007669"/>
    <property type="project" value="UniProtKB-UniPathway"/>
</dbReference>
<dbReference type="InterPro" id="IPR000374">
    <property type="entry name" value="PC_trans"/>
</dbReference>
<evidence type="ECO:0000256" key="13">
    <source>
        <dbReference type="ARBA" id="ARBA00022989"/>
    </source>
</evidence>
<keyword evidence="12 18" id="KW-0548">Nucleotidyltransferase</keyword>
<dbReference type="Proteomes" id="UP000183454">
    <property type="component" value="Unassembled WGS sequence"/>
</dbReference>
<protein>
    <recommendedName>
        <fullName evidence="7 18">Phosphatidate cytidylyltransferase</fullName>
        <ecNumber evidence="6 18">2.7.7.41</ecNumber>
    </recommendedName>
</protein>
<comment type="pathway">
    <text evidence="4">Lipid metabolism.</text>
</comment>
<evidence type="ECO:0000256" key="11">
    <source>
        <dbReference type="ARBA" id="ARBA00022692"/>
    </source>
</evidence>
<accession>A0A1H2RG73</accession>
<keyword evidence="15 19" id="KW-0472">Membrane</keyword>
<keyword evidence="9" id="KW-0444">Lipid biosynthesis</keyword>
<dbReference type="PANTHER" id="PTHR46382">
    <property type="entry name" value="PHOSPHATIDATE CYTIDYLYLTRANSFERASE"/>
    <property type="match status" value="1"/>
</dbReference>
<evidence type="ECO:0000256" key="1">
    <source>
        <dbReference type="ARBA" id="ARBA00001698"/>
    </source>
</evidence>
<feature type="transmembrane region" description="Helical" evidence="19">
    <location>
        <begin position="6"/>
        <end position="33"/>
    </location>
</feature>
<keyword evidence="17" id="KW-1208">Phospholipid metabolism</keyword>
<feature type="transmembrane region" description="Helical" evidence="19">
    <location>
        <begin position="85"/>
        <end position="108"/>
    </location>
</feature>
<dbReference type="UniPathway" id="UPA00557">
    <property type="reaction ID" value="UER00614"/>
</dbReference>
<evidence type="ECO:0000256" key="5">
    <source>
        <dbReference type="ARBA" id="ARBA00010185"/>
    </source>
</evidence>
<evidence type="ECO:0000256" key="19">
    <source>
        <dbReference type="SAM" id="Phobius"/>
    </source>
</evidence>
<evidence type="ECO:0000256" key="4">
    <source>
        <dbReference type="ARBA" id="ARBA00005189"/>
    </source>
</evidence>
<organism evidence="20 21">
    <name type="scientific">Nitrosomonas communis</name>
    <dbReference type="NCBI Taxonomy" id="44574"/>
    <lineage>
        <taxon>Bacteria</taxon>
        <taxon>Pseudomonadati</taxon>
        <taxon>Pseudomonadota</taxon>
        <taxon>Betaproteobacteria</taxon>
        <taxon>Nitrosomonadales</taxon>
        <taxon>Nitrosomonadaceae</taxon>
        <taxon>Nitrosomonas</taxon>
    </lineage>
</organism>
<name>A0A1H2RG73_9PROT</name>
<dbReference type="AlphaFoldDB" id="A0A1H2RG73"/>
<feature type="transmembrane region" description="Helical" evidence="19">
    <location>
        <begin position="54"/>
        <end position="73"/>
    </location>
</feature>
<comment type="subcellular location">
    <subcellularLocation>
        <location evidence="2">Cell membrane</location>
        <topology evidence="2">Multi-pass membrane protein</topology>
    </subcellularLocation>
</comment>
<evidence type="ECO:0000256" key="10">
    <source>
        <dbReference type="ARBA" id="ARBA00022679"/>
    </source>
</evidence>
<evidence type="ECO:0000256" key="2">
    <source>
        <dbReference type="ARBA" id="ARBA00004651"/>
    </source>
</evidence>
<sequence>MLKTRILTAIILIALFIPALFYLPAIFWAMLLLGLTIVASREWCRLAKFTTHQTILYLILTTLLGGELLLIISEVVTINPNNTSMMWIYVVSCIFWGGVAPILLWKFYAVKSVSLLMLMGWLILLPTCLALYQLRAIDPWLLLGSMGVVWVSDIAAYFVGRSFGKHKLAPNISPGKTWEGVAGALIVVVCYALIWGQFIGKGDNILIINLVLLSLLLAGLGIIGDLFESLMKRQAGVKDSGNILPGHGGILDRIDALTSTLPIAVLAFLIFYSFEL</sequence>
<evidence type="ECO:0000313" key="21">
    <source>
        <dbReference type="Proteomes" id="UP000183454"/>
    </source>
</evidence>
<dbReference type="EMBL" id="FNNH01000004">
    <property type="protein sequence ID" value="SDW18452.1"/>
    <property type="molecule type" value="Genomic_DNA"/>
</dbReference>
<keyword evidence="11 18" id="KW-0812">Transmembrane</keyword>
<evidence type="ECO:0000256" key="8">
    <source>
        <dbReference type="ARBA" id="ARBA00022475"/>
    </source>
</evidence>
<feature type="transmembrane region" description="Helical" evidence="19">
    <location>
        <begin position="140"/>
        <end position="159"/>
    </location>
</feature>
<evidence type="ECO:0000256" key="15">
    <source>
        <dbReference type="ARBA" id="ARBA00023136"/>
    </source>
</evidence>
<dbReference type="PANTHER" id="PTHR46382:SF1">
    <property type="entry name" value="PHOSPHATIDATE CYTIDYLYLTRANSFERASE"/>
    <property type="match status" value="1"/>
</dbReference>